<dbReference type="InterPro" id="IPR002035">
    <property type="entry name" value="VWF_A"/>
</dbReference>
<evidence type="ECO:0000256" key="3">
    <source>
        <dbReference type="ARBA" id="ARBA00004246"/>
    </source>
</evidence>
<dbReference type="PROSITE" id="PS50004">
    <property type="entry name" value="C2"/>
    <property type="match status" value="2"/>
</dbReference>
<keyword evidence="12" id="KW-0965">Cell junction</keyword>
<dbReference type="InterPro" id="IPR037768">
    <property type="entry name" value="C2B_Copine"/>
</dbReference>
<dbReference type="GO" id="GO:0071277">
    <property type="term" value="P:cellular response to calcium ion"/>
    <property type="evidence" value="ECO:0007669"/>
    <property type="project" value="UniProtKB-ARBA"/>
</dbReference>
<feature type="region of interest" description="Disordered" evidence="19">
    <location>
        <begin position="632"/>
        <end position="668"/>
    </location>
</feature>
<keyword evidence="6" id="KW-1003">Cell membrane</keyword>
<evidence type="ECO:0000256" key="10">
    <source>
        <dbReference type="ARBA" id="ARBA00022737"/>
    </source>
</evidence>
<sequence>MEAGGTAPMGMPPGPPQMVPMTKVELSLAAKNLRDMDALSKSDPLCIVYLKETGMDRYSEIGRTEMIKDQLNPQWIRKVEVDYRFEERQLLRFSVFDWDTSSSKPEDQDSLGSVECSLGEIMSRQGSQISLTLKGGGVLIIQGDELSASKEVITMNFAGTDLDKKDLFGKSDPFLIFYRSNDNNSFVPVHKTEYIRKTLNPVWKPIIVPARILCAGEHNRTLKIECYDWDSDGGHDFIGECTTTLEQLLEGPSTSNTYPFINPKKKAKKSSYKDSGKLVLKSASTHIEPSFLDYIRGGTQIHFTVAVDFTASNGDPKTPASLHYLQPGVDNQYALAIKSVGEIIQDYDSDKMFPALGFGARIPPNWSVSHEFFLNLSPDNPYCQGVAGILEAYYRSLQSVGLYGPTNFSPVINHVANFARTHQDGNNYFVLLIITDGIITDLPDTRKALVHASNLPMSVIIVGVGNEDFSAMEQLDGDEKRLSHNGVYAERDIVQFVELRRYLSSQQEVAQASLAQAVLREFNPVQIIQVQFIPVQHLLINVITSQFNPVQSNSTQSNLEHPSPFQSNQVQLIPVQPRTSQSIPVQPRTSQSNPVQPRTSQSIPAQPSPVYPIPVQSSPVYPIPVQSNPVYPIPVQCSPSQSNTCSLTSPQPSPSQSSAVHPSPTPAH</sequence>
<dbReference type="PANTHER" id="PTHR10857:SF106">
    <property type="entry name" value="C2 DOMAIN-CONTAINING PROTEIN"/>
    <property type="match status" value="1"/>
</dbReference>
<feature type="domain" description="C2" evidence="20">
    <location>
        <begin position="133"/>
        <end position="258"/>
    </location>
</feature>
<dbReference type="CDD" id="cd04047">
    <property type="entry name" value="C2B_Copine"/>
    <property type="match status" value="1"/>
</dbReference>
<keyword evidence="13" id="KW-0472">Membrane</keyword>
<keyword evidence="10" id="KW-0677">Repeat</keyword>
<dbReference type="SUPFAM" id="SSF49562">
    <property type="entry name" value="C2 domain (Calcium/lipid-binding domain, CaLB)"/>
    <property type="match status" value="2"/>
</dbReference>
<gene>
    <name evidence="22" type="ORF">Pmani_023368</name>
</gene>
<dbReference type="Pfam" id="PF00168">
    <property type="entry name" value="C2"/>
    <property type="match status" value="2"/>
</dbReference>
<reference evidence="22" key="1">
    <citation type="submission" date="2023-11" db="EMBL/GenBank/DDBJ databases">
        <title>Genome assemblies of two species of porcelain crab, Petrolisthes cinctipes and Petrolisthes manimaculis (Anomura: Porcellanidae).</title>
        <authorList>
            <person name="Angst P."/>
        </authorList>
    </citation>
    <scope>NUCLEOTIDE SEQUENCE</scope>
    <source>
        <strain evidence="22">PB745_02</strain>
        <tissue evidence="22">Gill</tissue>
    </source>
</reference>
<evidence type="ECO:0000256" key="17">
    <source>
        <dbReference type="ARBA" id="ARBA00074834"/>
    </source>
</evidence>
<feature type="compositionally biased region" description="Polar residues" evidence="19">
    <location>
        <begin position="577"/>
        <end position="605"/>
    </location>
</feature>
<comment type="similarity">
    <text evidence="5">Belongs to the copine family.</text>
</comment>
<evidence type="ECO:0000256" key="8">
    <source>
        <dbReference type="ARBA" id="ARBA00022553"/>
    </source>
</evidence>
<evidence type="ECO:0000313" key="23">
    <source>
        <dbReference type="Proteomes" id="UP001292094"/>
    </source>
</evidence>
<dbReference type="PROSITE" id="PS50234">
    <property type="entry name" value="VWFA"/>
    <property type="match status" value="1"/>
</dbReference>
<dbReference type="SMART" id="SM00327">
    <property type="entry name" value="VWA"/>
    <property type="match status" value="1"/>
</dbReference>
<evidence type="ECO:0000256" key="1">
    <source>
        <dbReference type="ARBA" id="ARBA00004123"/>
    </source>
</evidence>
<keyword evidence="23" id="KW-1185">Reference proteome</keyword>
<keyword evidence="11" id="KW-0106">Calcium</keyword>
<evidence type="ECO:0000256" key="6">
    <source>
        <dbReference type="ARBA" id="ARBA00022475"/>
    </source>
</evidence>
<dbReference type="GO" id="GO:0032991">
    <property type="term" value="C:protein-containing complex"/>
    <property type="evidence" value="ECO:0007669"/>
    <property type="project" value="UniProtKB-ARBA"/>
</dbReference>
<comment type="caution">
    <text evidence="22">The sequence shown here is derived from an EMBL/GenBank/DDBJ whole genome shotgun (WGS) entry which is preliminary data.</text>
</comment>
<dbReference type="InterPro" id="IPR000008">
    <property type="entry name" value="C2_dom"/>
</dbReference>
<evidence type="ECO:0000256" key="5">
    <source>
        <dbReference type="ARBA" id="ARBA00009048"/>
    </source>
</evidence>
<dbReference type="InterPro" id="IPR045052">
    <property type="entry name" value="Copine"/>
</dbReference>
<dbReference type="InterPro" id="IPR035892">
    <property type="entry name" value="C2_domain_sf"/>
</dbReference>
<comment type="subunit">
    <text evidence="16">Monomer. Interacts with ERBB2 (preferentially with the tyrosine phosphorylated form); this interaction occurs at the cell membrane and is increased in a growth factor heregulin-dependent manner. Interacts with SHC1; this interaction may mediate the binding of CPNE3 with ERBB2. Interacts with RACK1.</text>
</comment>
<comment type="function">
    <text evidence="15">Calcium-dependent phospholipid-binding protein that plays a role in ERBB2-mediated tumor cell migration in response to growth factor heregulin stimulation.</text>
</comment>
<evidence type="ECO:0000256" key="9">
    <source>
        <dbReference type="ARBA" id="ARBA00022723"/>
    </source>
</evidence>
<protein>
    <recommendedName>
        <fullName evidence="17">Copine-3</fullName>
    </recommendedName>
    <alternativeName>
        <fullName evidence="18">Copine III</fullName>
    </alternativeName>
</protein>
<keyword evidence="9" id="KW-0479">Metal-binding</keyword>
<dbReference type="InterPro" id="IPR036465">
    <property type="entry name" value="vWFA_dom_sf"/>
</dbReference>
<keyword evidence="8" id="KW-0597">Phosphoprotein</keyword>
<evidence type="ECO:0000259" key="21">
    <source>
        <dbReference type="PROSITE" id="PS50234"/>
    </source>
</evidence>
<dbReference type="FunFam" id="2.60.40.150:FF:000042">
    <property type="entry name" value="Copine 3"/>
    <property type="match status" value="1"/>
</dbReference>
<evidence type="ECO:0000256" key="11">
    <source>
        <dbReference type="ARBA" id="ARBA00022837"/>
    </source>
</evidence>
<dbReference type="GO" id="GO:0005634">
    <property type="term" value="C:nucleus"/>
    <property type="evidence" value="ECO:0007669"/>
    <property type="project" value="UniProtKB-SubCell"/>
</dbReference>
<accession>A0AAE1P9S5</accession>
<dbReference type="InterPro" id="IPR010734">
    <property type="entry name" value="Copine_C"/>
</dbReference>
<name>A0AAE1P9S5_9EUCA</name>
<evidence type="ECO:0000256" key="14">
    <source>
        <dbReference type="ARBA" id="ARBA00023242"/>
    </source>
</evidence>
<evidence type="ECO:0000259" key="20">
    <source>
        <dbReference type="PROSITE" id="PS50004"/>
    </source>
</evidence>
<dbReference type="EMBL" id="JAWZYT010002399">
    <property type="protein sequence ID" value="KAK4304695.1"/>
    <property type="molecule type" value="Genomic_DNA"/>
</dbReference>
<dbReference type="SMART" id="SM00239">
    <property type="entry name" value="C2"/>
    <property type="match status" value="2"/>
</dbReference>
<dbReference type="GO" id="GO:0005544">
    <property type="term" value="F:calcium-dependent phospholipid binding"/>
    <property type="evidence" value="ECO:0007669"/>
    <property type="project" value="InterPro"/>
</dbReference>
<feature type="domain" description="C2" evidence="20">
    <location>
        <begin position="3"/>
        <end position="131"/>
    </location>
</feature>
<organism evidence="22 23">
    <name type="scientific">Petrolisthes manimaculis</name>
    <dbReference type="NCBI Taxonomy" id="1843537"/>
    <lineage>
        <taxon>Eukaryota</taxon>
        <taxon>Metazoa</taxon>
        <taxon>Ecdysozoa</taxon>
        <taxon>Arthropoda</taxon>
        <taxon>Crustacea</taxon>
        <taxon>Multicrustacea</taxon>
        <taxon>Malacostraca</taxon>
        <taxon>Eumalacostraca</taxon>
        <taxon>Eucarida</taxon>
        <taxon>Decapoda</taxon>
        <taxon>Pleocyemata</taxon>
        <taxon>Anomura</taxon>
        <taxon>Galatheoidea</taxon>
        <taxon>Porcellanidae</taxon>
        <taxon>Petrolisthes</taxon>
    </lineage>
</organism>
<dbReference type="Gene3D" id="2.60.40.150">
    <property type="entry name" value="C2 domain"/>
    <property type="match status" value="2"/>
</dbReference>
<dbReference type="FunFam" id="2.60.40.150:FF:000099">
    <property type="entry name" value="Copine 3"/>
    <property type="match status" value="1"/>
</dbReference>
<dbReference type="Proteomes" id="UP001292094">
    <property type="component" value="Unassembled WGS sequence"/>
</dbReference>
<dbReference type="GO" id="GO:0046872">
    <property type="term" value="F:metal ion binding"/>
    <property type="evidence" value="ECO:0007669"/>
    <property type="project" value="UniProtKB-KW"/>
</dbReference>
<dbReference type="Pfam" id="PF07002">
    <property type="entry name" value="Copine"/>
    <property type="match status" value="1"/>
</dbReference>
<evidence type="ECO:0000256" key="4">
    <source>
        <dbReference type="ARBA" id="ARBA00004496"/>
    </source>
</evidence>
<dbReference type="GO" id="GO:0005737">
    <property type="term" value="C:cytoplasm"/>
    <property type="evidence" value="ECO:0007669"/>
    <property type="project" value="UniProtKB-SubCell"/>
</dbReference>
<dbReference type="CDD" id="cd04048">
    <property type="entry name" value="C2A_Copine"/>
    <property type="match status" value="1"/>
</dbReference>
<proteinExistence type="inferred from homology"/>
<evidence type="ECO:0000256" key="13">
    <source>
        <dbReference type="ARBA" id="ARBA00023136"/>
    </source>
</evidence>
<dbReference type="AlphaFoldDB" id="A0AAE1P9S5"/>
<evidence type="ECO:0000256" key="16">
    <source>
        <dbReference type="ARBA" id="ARBA00065466"/>
    </source>
</evidence>
<evidence type="ECO:0000256" key="2">
    <source>
        <dbReference type="ARBA" id="ARBA00004236"/>
    </source>
</evidence>
<evidence type="ECO:0000256" key="7">
    <source>
        <dbReference type="ARBA" id="ARBA00022490"/>
    </source>
</evidence>
<evidence type="ECO:0000256" key="12">
    <source>
        <dbReference type="ARBA" id="ARBA00022949"/>
    </source>
</evidence>
<feature type="domain" description="VWFA" evidence="21">
    <location>
        <begin position="302"/>
        <end position="503"/>
    </location>
</feature>
<evidence type="ECO:0000313" key="22">
    <source>
        <dbReference type="EMBL" id="KAK4304695.1"/>
    </source>
</evidence>
<dbReference type="GO" id="GO:0005886">
    <property type="term" value="C:plasma membrane"/>
    <property type="evidence" value="ECO:0007669"/>
    <property type="project" value="UniProtKB-SubCell"/>
</dbReference>
<comment type="subcellular location">
    <subcellularLocation>
        <location evidence="3">Cell junction</location>
        <location evidence="3">Focal adhesion</location>
    </subcellularLocation>
    <subcellularLocation>
        <location evidence="2">Cell membrane</location>
    </subcellularLocation>
    <subcellularLocation>
        <location evidence="4">Cytoplasm</location>
    </subcellularLocation>
    <subcellularLocation>
        <location evidence="1">Nucleus</location>
    </subcellularLocation>
</comment>
<evidence type="ECO:0000256" key="15">
    <source>
        <dbReference type="ARBA" id="ARBA00058857"/>
    </source>
</evidence>
<dbReference type="GO" id="GO:0005925">
    <property type="term" value="C:focal adhesion"/>
    <property type="evidence" value="ECO:0007669"/>
    <property type="project" value="UniProtKB-SubCell"/>
</dbReference>
<keyword evidence="14" id="KW-0539">Nucleus</keyword>
<dbReference type="SUPFAM" id="SSF53300">
    <property type="entry name" value="vWA-like"/>
    <property type="match status" value="1"/>
</dbReference>
<evidence type="ECO:0000256" key="18">
    <source>
        <dbReference type="ARBA" id="ARBA00076171"/>
    </source>
</evidence>
<dbReference type="PANTHER" id="PTHR10857">
    <property type="entry name" value="COPINE"/>
    <property type="match status" value="1"/>
</dbReference>
<evidence type="ECO:0000256" key="19">
    <source>
        <dbReference type="SAM" id="MobiDB-lite"/>
    </source>
</evidence>
<feature type="compositionally biased region" description="Low complexity" evidence="19">
    <location>
        <begin position="646"/>
        <end position="662"/>
    </location>
</feature>
<keyword evidence="7" id="KW-0963">Cytoplasm</keyword>
<feature type="region of interest" description="Disordered" evidence="19">
    <location>
        <begin position="577"/>
        <end position="609"/>
    </location>
</feature>